<keyword evidence="8" id="KW-1185">Reference proteome</keyword>
<dbReference type="GO" id="GO:0009055">
    <property type="term" value="F:electron transfer activity"/>
    <property type="evidence" value="ECO:0007669"/>
    <property type="project" value="InterPro"/>
</dbReference>
<dbReference type="SUPFAM" id="SSF46626">
    <property type="entry name" value="Cytochrome c"/>
    <property type="match status" value="2"/>
</dbReference>
<dbReference type="RefSeq" id="WP_229664925.1">
    <property type="nucleotide sequence ID" value="NZ_BMJW01000002.1"/>
</dbReference>
<evidence type="ECO:0000256" key="3">
    <source>
        <dbReference type="ARBA" id="ARBA00023004"/>
    </source>
</evidence>
<accession>A0A917HYX9</accession>
<feature type="domain" description="Cytochrome c" evidence="6">
    <location>
        <begin position="200"/>
        <end position="291"/>
    </location>
</feature>
<evidence type="ECO:0000256" key="4">
    <source>
        <dbReference type="PROSITE-ProRule" id="PRU00433"/>
    </source>
</evidence>
<dbReference type="PANTHER" id="PTHR35008:SF4">
    <property type="entry name" value="BLL4482 PROTEIN"/>
    <property type="match status" value="1"/>
</dbReference>
<sequence length="348" mass="38979">MEEKAKQIQLLTRRLYVFIGVLVIFTLVNWMILSAYNNTKAPLPIESTESTIATSWSLKSLAEIPKDQAGAKIRYGYELIINTAELIGPRAKDASLRYAGNNLACNNCHLDAGRKIGSGSFVGVSNRFPQFRGRENKIGNLEERINGCLERSMNGRTMSEDAKEMQAMIAYMDWLSQDVPEDIEKKYKGYVSIKLPNEAADPSIGKQLYTKKCTVCHQTNGEGIPKGEGLAGYLYPPLGGHDTYNDGAGMHRVITAAEFLKANMPFGATYDAPQLSDTEAYHLAAYINTFTRPEKSNKTADFPDKKLKPVSTPYGPWVDSFSQKQHQFGPFQPIMDFYQKEYQLVKKK</sequence>
<evidence type="ECO:0000256" key="2">
    <source>
        <dbReference type="ARBA" id="ARBA00022723"/>
    </source>
</evidence>
<evidence type="ECO:0000256" key="1">
    <source>
        <dbReference type="ARBA" id="ARBA00022617"/>
    </source>
</evidence>
<dbReference type="Pfam" id="PF21342">
    <property type="entry name" value="SoxA-TsdA_cyt-c"/>
    <property type="match status" value="1"/>
</dbReference>
<dbReference type="Pfam" id="PF00034">
    <property type="entry name" value="Cytochrom_C"/>
    <property type="match status" value="1"/>
</dbReference>
<dbReference type="Proteomes" id="UP000633278">
    <property type="component" value="Unassembled WGS sequence"/>
</dbReference>
<evidence type="ECO:0000259" key="6">
    <source>
        <dbReference type="PROSITE" id="PS51007"/>
    </source>
</evidence>
<dbReference type="Gene3D" id="1.10.760.10">
    <property type="entry name" value="Cytochrome c-like domain"/>
    <property type="match status" value="2"/>
</dbReference>
<evidence type="ECO:0000313" key="8">
    <source>
        <dbReference type="Proteomes" id="UP000633278"/>
    </source>
</evidence>
<dbReference type="GO" id="GO:0046872">
    <property type="term" value="F:metal ion binding"/>
    <property type="evidence" value="ECO:0007669"/>
    <property type="project" value="UniProtKB-KW"/>
</dbReference>
<feature type="transmembrane region" description="Helical" evidence="5">
    <location>
        <begin position="15"/>
        <end position="36"/>
    </location>
</feature>
<dbReference type="AlphaFoldDB" id="A0A917HYX9"/>
<keyword evidence="5" id="KW-1133">Transmembrane helix</keyword>
<keyword evidence="5" id="KW-0812">Transmembrane</keyword>
<keyword evidence="5" id="KW-0472">Membrane</keyword>
<keyword evidence="1 4" id="KW-0349">Heme</keyword>
<organism evidence="7 8">
    <name type="scientific">Polaribacter pacificus</name>
    <dbReference type="NCBI Taxonomy" id="1775173"/>
    <lineage>
        <taxon>Bacteria</taxon>
        <taxon>Pseudomonadati</taxon>
        <taxon>Bacteroidota</taxon>
        <taxon>Flavobacteriia</taxon>
        <taxon>Flavobacteriales</taxon>
        <taxon>Flavobacteriaceae</taxon>
    </lineage>
</organism>
<comment type="caution">
    <text evidence="7">The sequence shown here is derived from an EMBL/GenBank/DDBJ whole genome shotgun (WGS) entry which is preliminary data.</text>
</comment>
<reference evidence="7" key="2">
    <citation type="submission" date="2020-09" db="EMBL/GenBank/DDBJ databases">
        <authorList>
            <person name="Sun Q."/>
            <person name="Zhou Y."/>
        </authorList>
    </citation>
    <scope>NUCLEOTIDE SEQUENCE</scope>
    <source>
        <strain evidence="7">CGMCC 1.15763</strain>
    </source>
</reference>
<evidence type="ECO:0000313" key="7">
    <source>
        <dbReference type="EMBL" id="GGG98325.1"/>
    </source>
</evidence>
<dbReference type="InterPro" id="IPR009056">
    <property type="entry name" value="Cyt_c-like_dom"/>
</dbReference>
<keyword evidence="3 4" id="KW-0408">Iron</keyword>
<evidence type="ECO:0000256" key="5">
    <source>
        <dbReference type="SAM" id="Phobius"/>
    </source>
</evidence>
<dbReference type="GO" id="GO:0020037">
    <property type="term" value="F:heme binding"/>
    <property type="evidence" value="ECO:0007669"/>
    <property type="project" value="InterPro"/>
</dbReference>
<dbReference type="PANTHER" id="PTHR35008">
    <property type="entry name" value="BLL4482 PROTEIN-RELATED"/>
    <property type="match status" value="1"/>
</dbReference>
<name>A0A917HYX9_9FLAO</name>
<proteinExistence type="predicted"/>
<gene>
    <name evidence="7" type="ORF">GCM10011416_15530</name>
</gene>
<keyword evidence="2 4" id="KW-0479">Metal-binding</keyword>
<dbReference type="PROSITE" id="PS51007">
    <property type="entry name" value="CYTC"/>
    <property type="match status" value="1"/>
</dbReference>
<reference evidence="7" key="1">
    <citation type="journal article" date="2014" name="Int. J. Syst. Evol. Microbiol.">
        <title>Complete genome sequence of Corynebacterium casei LMG S-19264T (=DSM 44701T), isolated from a smear-ripened cheese.</title>
        <authorList>
            <consortium name="US DOE Joint Genome Institute (JGI-PGF)"/>
            <person name="Walter F."/>
            <person name="Albersmeier A."/>
            <person name="Kalinowski J."/>
            <person name="Ruckert C."/>
        </authorList>
    </citation>
    <scope>NUCLEOTIDE SEQUENCE</scope>
    <source>
        <strain evidence="7">CGMCC 1.15763</strain>
    </source>
</reference>
<dbReference type="InterPro" id="IPR051459">
    <property type="entry name" value="Cytochrome_c-type_DH"/>
</dbReference>
<dbReference type="InterPro" id="IPR036909">
    <property type="entry name" value="Cyt_c-like_dom_sf"/>
</dbReference>
<protein>
    <recommendedName>
        <fullName evidence="6">Cytochrome c domain-containing protein</fullName>
    </recommendedName>
</protein>
<dbReference type="EMBL" id="BMJW01000002">
    <property type="protein sequence ID" value="GGG98325.1"/>
    <property type="molecule type" value="Genomic_DNA"/>
</dbReference>